<dbReference type="OrthoDB" id="445357at2759"/>
<organism evidence="2 3">
    <name type="scientific">Rhizopus oryzae</name>
    <name type="common">Mucormycosis agent</name>
    <name type="synonym">Rhizopus arrhizus var. delemar</name>
    <dbReference type="NCBI Taxonomy" id="64495"/>
    <lineage>
        <taxon>Eukaryota</taxon>
        <taxon>Fungi</taxon>
        <taxon>Fungi incertae sedis</taxon>
        <taxon>Mucoromycota</taxon>
        <taxon>Mucoromycotina</taxon>
        <taxon>Mucoromycetes</taxon>
        <taxon>Mucorales</taxon>
        <taxon>Mucorineae</taxon>
        <taxon>Rhizopodaceae</taxon>
        <taxon>Rhizopus</taxon>
    </lineage>
</organism>
<evidence type="ECO:0000313" key="3">
    <source>
        <dbReference type="Proteomes" id="UP000717996"/>
    </source>
</evidence>
<dbReference type="PROSITE" id="PS50800">
    <property type="entry name" value="SAP"/>
    <property type="match status" value="1"/>
</dbReference>
<dbReference type="SMART" id="SM00513">
    <property type="entry name" value="SAP"/>
    <property type="match status" value="1"/>
</dbReference>
<protein>
    <recommendedName>
        <fullName evidence="1">SAP domain-containing protein</fullName>
    </recommendedName>
</protein>
<accession>A0A9P6YQD3</accession>
<dbReference type="InterPro" id="IPR036361">
    <property type="entry name" value="SAP_dom_sf"/>
</dbReference>
<dbReference type="Pfam" id="PF02037">
    <property type="entry name" value="SAP"/>
    <property type="match status" value="1"/>
</dbReference>
<reference evidence="2" key="1">
    <citation type="journal article" date="2020" name="Microb. Genom.">
        <title>Genetic diversity of clinical and environmental Mucorales isolates obtained from an investigation of mucormycosis cases among solid organ transplant recipients.</title>
        <authorList>
            <person name="Nguyen M.H."/>
            <person name="Kaul D."/>
            <person name="Muto C."/>
            <person name="Cheng S.J."/>
            <person name="Richter R.A."/>
            <person name="Bruno V.M."/>
            <person name="Liu G."/>
            <person name="Beyhan S."/>
            <person name="Sundermann A.J."/>
            <person name="Mounaud S."/>
            <person name="Pasculle A.W."/>
            <person name="Nierman W.C."/>
            <person name="Driscoll E."/>
            <person name="Cumbie R."/>
            <person name="Clancy C.J."/>
            <person name="Dupont C.L."/>
        </authorList>
    </citation>
    <scope>NUCLEOTIDE SEQUENCE</scope>
    <source>
        <strain evidence="2">GL16</strain>
    </source>
</reference>
<name>A0A9P6YQD3_RHIOR</name>
<evidence type="ECO:0000313" key="2">
    <source>
        <dbReference type="EMBL" id="KAG1554094.1"/>
    </source>
</evidence>
<dbReference type="AlphaFoldDB" id="A0A9P6YQD3"/>
<feature type="domain" description="SAP" evidence="1">
    <location>
        <begin position="136"/>
        <end position="170"/>
    </location>
</feature>
<sequence>MNHSSHPDLYAQDCTLRLLISPFDPSQITQDHLTAATTIDNTFFDNPSESMSIPHADLTFESNPFLPNQPSTFYNHRTTSDASYPFTPNPSFSSFHPYFNPSQNPPTTTNQVQIKRIQQTKRPVRSLGPLSEKIDFDDITVAELKGALRKRGLSVAGRKAELIHRLRQESSPNKRSPRSFEPYPFISSSPDTFELYLNESCVKKQVPPTNQKVCTEHVFIDCNPKRSHPQHHWRKDHVL</sequence>
<dbReference type="Gene3D" id="1.10.720.30">
    <property type="entry name" value="SAP domain"/>
    <property type="match status" value="1"/>
</dbReference>
<dbReference type="EMBL" id="JAANIT010000009">
    <property type="protein sequence ID" value="KAG1554094.1"/>
    <property type="molecule type" value="Genomic_DNA"/>
</dbReference>
<evidence type="ECO:0000259" key="1">
    <source>
        <dbReference type="PROSITE" id="PS50800"/>
    </source>
</evidence>
<dbReference type="InterPro" id="IPR003034">
    <property type="entry name" value="SAP_dom"/>
</dbReference>
<proteinExistence type="predicted"/>
<gene>
    <name evidence="2" type="ORF">G6F51_000190</name>
</gene>
<dbReference type="Proteomes" id="UP000717996">
    <property type="component" value="Unassembled WGS sequence"/>
</dbReference>
<comment type="caution">
    <text evidence="2">The sequence shown here is derived from an EMBL/GenBank/DDBJ whole genome shotgun (WGS) entry which is preliminary data.</text>
</comment>
<dbReference type="SUPFAM" id="SSF68906">
    <property type="entry name" value="SAP domain"/>
    <property type="match status" value="1"/>
</dbReference>